<dbReference type="EMBL" id="AVOT02078982">
    <property type="protein sequence ID" value="MBW0566357.1"/>
    <property type="molecule type" value="Genomic_DNA"/>
</dbReference>
<dbReference type="Gene3D" id="3.30.420.10">
    <property type="entry name" value="Ribonuclease H-like superfamily/Ribonuclease H"/>
    <property type="match status" value="1"/>
</dbReference>
<dbReference type="GO" id="GO:0006508">
    <property type="term" value="P:proteolysis"/>
    <property type="evidence" value="ECO:0007669"/>
    <property type="project" value="UniProtKB-KW"/>
</dbReference>
<dbReference type="Pfam" id="PF22936">
    <property type="entry name" value="Pol_BBD"/>
    <property type="match status" value="1"/>
</dbReference>
<dbReference type="InterPro" id="IPR039537">
    <property type="entry name" value="Retrotran_Ty1/copia-like"/>
</dbReference>
<feature type="region of interest" description="Disordered" evidence="2">
    <location>
        <begin position="1"/>
        <end position="26"/>
    </location>
</feature>
<dbReference type="AlphaFoldDB" id="A0A9Q3JRA9"/>
<feature type="compositionally biased region" description="Low complexity" evidence="2">
    <location>
        <begin position="14"/>
        <end position="26"/>
    </location>
</feature>
<evidence type="ECO:0000256" key="2">
    <source>
        <dbReference type="SAM" id="MobiDB-lite"/>
    </source>
</evidence>
<proteinExistence type="predicted"/>
<accession>A0A9Q3JRA9</accession>
<evidence type="ECO:0000256" key="1">
    <source>
        <dbReference type="ARBA" id="ARBA00022670"/>
    </source>
</evidence>
<comment type="caution">
    <text evidence="4">The sequence shown here is derived from an EMBL/GenBank/DDBJ whole genome shotgun (WGS) entry which is preliminary data.</text>
</comment>
<dbReference type="GO" id="GO:0008233">
    <property type="term" value="F:peptidase activity"/>
    <property type="evidence" value="ECO:0007669"/>
    <property type="project" value="UniProtKB-KW"/>
</dbReference>
<sequence length="248" mass="27689">MLNNRSLFSNFTESSGESISTSDPSSSLIYKGRGTVKIIINNSSLTLLNCLYVPKLIKNLVNLLDLCKAPITITRNGSAVHLFHDNKIFLSGQLINKLMVVSFYQLTIHLTKNNPNPPWNSHLGHPSNQVLTSLGLKPNNNPCNTCARGKMTALPFKGHFVEVLKPLECIHLDAVGPISPPSKLGNRYFLTIVNQYTSFKITRFLKNKADVVELLLVWDWIRQSLRGKSQVNSFELLNDPVTKGAKVY</sequence>
<gene>
    <name evidence="4" type="ORF">O181_106072</name>
</gene>
<feature type="domain" description="Retrovirus-related Pol polyprotein from transposon TNT 1-94-like beta-barrel" evidence="3">
    <location>
        <begin position="1"/>
        <end position="66"/>
    </location>
</feature>
<dbReference type="GO" id="GO:0003676">
    <property type="term" value="F:nucleic acid binding"/>
    <property type="evidence" value="ECO:0007669"/>
    <property type="project" value="InterPro"/>
</dbReference>
<name>A0A9Q3JRA9_9BASI</name>
<dbReference type="PANTHER" id="PTHR42648">
    <property type="entry name" value="TRANSPOSASE, PUTATIVE-RELATED"/>
    <property type="match status" value="1"/>
</dbReference>
<protein>
    <recommendedName>
        <fullName evidence="3">Retrovirus-related Pol polyprotein from transposon TNT 1-94-like beta-barrel domain-containing protein</fullName>
    </recommendedName>
</protein>
<dbReference type="OrthoDB" id="1751483at2759"/>
<keyword evidence="1" id="KW-0378">Hydrolase</keyword>
<dbReference type="PANTHER" id="PTHR42648:SF31">
    <property type="entry name" value="RNA-DIRECTED DNA POLYMERASE"/>
    <property type="match status" value="1"/>
</dbReference>
<keyword evidence="1" id="KW-0645">Protease</keyword>
<reference evidence="4" key="1">
    <citation type="submission" date="2021-03" db="EMBL/GenBank/DDBJ databases">
        <title>Draft genome sequence of rust myrtle Austropuccinia psidii MF-1, a brazilian biotype.</title>
        <authorList>
            <person name="Quecine M.C."/>
            <person name="Pachon D.M.R."/>
            <person name="Bonatelli M.L."/>
            <person name="Correr F.H."/>
            <person name="Franceschini L.M."/>
            <person name="Leite T.F."/>
            <person name="Margarido G.R.A."/>
            <person name="Almeida C.A."/>
            <person name="Ferrarezi J.A."/>
            <person name="Labate C.A."/>
        </authorList>
    </citation>
    <scope>NUCLEOTIDE SEQUENCE</scope>
    <source>
        <strain evidence="4">MF-1</strain>
    </source>
</reference>
<keyword evidence="5" id="KW-1185">Reference proteome</keyword>
<dbReference type="InterPro" id="IPR036397">
    <property type="entry name" value="RNaseH_sf"/>
</dbReference>
<dbReference type="Proteomes" id="UP000765509">
    <property type="component" value="Unassembled WGS sequence"/>
</dbReference>
<evidence type="ECO:0000313" key="5">
    <source>
        <dbReference type="Proteomes" id="UP000765509"/>
    </source>
</evidence>
<feature type="compositionally biased region" description="Polar residues" evidence="2">
    <location>
        <begin position="1"/>
        <end position="13"/>
    </location>
</feature>
<evidence type="ECO:0000313" key="4">
    <source>
        <dbReference type="EMBL" id="MBW0566357.1"/>
    </source>
</evidence>
<evidence type="ECO:0000259" key="3">
    <source>
        <dbReference type="Pfam" id="PF22936"/>
    </source>
</evidence>
<organism evidence="4 5">
    <name type="scientific">Austropuccinia psidii MF-1</name>
    <dbReference type="NCBI Taxonomy" id="1389203"/>
    <lineage>
        <taxon>Eukaryota</taxon>
        <taxon>Fungi</taxon>
        <taxon>Dikarya</taxon>
        <taxon>Basidiomycota</taxon>
        <taxon>Pucciniomycotina</taxon>
        <taxon>Pucciniomycetes</taxon>
        <taxon>Pucciniales</taxon>
        <taxon>Sphaerophragmiaceae</taxon>
        <taxon>Austropuccinia</taxon>
    </lineage>
</organism>
<dbReference type="InterPro" id="IPR054722">
    <property type="entry name" value="PolX-like_BBD"/>
</dbReference>